<evidence type="ECO:0000313" key="1">
    <source>
        <dbReference type="EMBL" id="CAB4187613.1"/>
    </source>
</evidence>
<organism evidence="2">
    <name type="scientific">uncultured Caudovirales phage</name>
    <dbReference type="NCBI Taxonomy" id="2100421"/>
    <lineage>
        <taxon>Viruses</taxon>
        <taxon>Duplodnaviria</taxon>
        <taxon>Heunggongvirae</taxon>
        <taxon>Uroviricota</taxon>
        <taxon>Caudoviricetes</taxon>
        <taxon>Peduoviridae</taxon>
        <taxon>Maltschvirus</taxon>
        <taxon>Maltschvirus maltsch</taxon>
    </lineage>
</organism>
<name>A0A6J5SVQ5_9CAUD</name>
<accession>A0A6J5SVQ5</accession>
<sequence length="282" mass="32389">MNSSDPPLLNLLAAYPYMSRQLIEVLQANQDKVRFVLDSGAFTAWKAGKPIALDDYCKFLDALPFKPWRYFTLDKIGDPEGTIKNYETMLERGYNPVPIFTRGEDIKMLDKYFETSDVVGIGGLVGTPKNKGFINGIMKHVGKRQVHWLGFTSMDYLKHYKPYMCDSSSWAGALIYGSMKLYDRNGIFVTCSKQDFMKKPSADVLRILREYEVDPAELAIAGNWKNSGKGDYPTEKVAFRSFVKYQREITKHLGTRMFMAVASDWQAKLAIEAFQFWERKQR</sequence>
<protein>
    <submittedName>
        <fullName evidence="2">Uncharacterized protein</fullName>
    </submittedName>
</protein>
<dbReference type="EMBL" id="LR797478">
    <property type="protein sequence ID" value="CAB4219319.1"/>
    <property type="molecule type" value="Genomic_DNA"/>
</dbReference>
<dbReference type="EMBL" id="LR797112">
    <property type="protein sequence ID" value="CAB4187613.1"/>
    <property type="molecule type" value="Genomic_DNA"/>
</dbReference>
<reference evidence="2" key="1">
    <citation type="submission" date="2020-05" db="EMBL/GenBank/DDBJ databases">
        <authorList>
            <person name="Chiriac C."/>
            <person name="Salcher M."/>
            <person name="Ghai R."/>
            <person name="Kavagutti S V."/>
        </authorList>
    </citation>
    <scope>NUCLEOTIDE SEQUENCE</scope>
</reference>
<proteinExistence type="predicted"/>
<gene>
    <name evidence="1" type="ORF">UFOVP1163_46</name>
    <name evidence="2" type="ORF">UFOVP1613_44</name>
</gene>
<evidence type="ECO:0000313" key="2">
    <source>
        <dbReference type="EMBL" id="CAB4219319.1"/>
    </source>
</evidence>